<reference evidence="2 3" key="1">
    <citation type="submission" date="2015-10" db="EMBL/GenBank/DDBJ databases">
        <title>Draft genome sequence of Streptomyces canus DSM 40017, type strain for the species Streptomyces canus.</title>
        <authorList>
            <person name="Ruckert C."/>
            <person name="Winkler A."/>
            <person name="Kalinowski J."/>
            <person name="Kampfer P."/>
            <person name="Glaeser S."/>
        </authorList>
    </citation>
    <scope>NUCLEOTIDE SEQUENCE [LARGE SCALE GENOMIC DNA]</scope>
    <source>
        <strain evidence="2 3">DSM 40017</strain>
    </source>
</reference>
<name>A0A117R2U7_9ACTN</name>
<protein>
    <recommendedName>
        <fullName evidence="4">Protein kinase domain-containing protein</fullName>
    </recommendedName>
</protein>
<dbReference type="InterPro" id="IPR011009">
    <property type="entry name" value="Kinase-like_dom_sf"/>
</dbReference>
<accession>A0A117R2U7</accession>
<proteinExistence type="predicted"/>
<evidence type="ECO:0000313" key="2">
    <source>
        <dbReference type="EMBL" id="KUN68024.1"/>
    </source>
</evidence>
<evidence type="ECO:0000313" key="3">
    <source>
        <dbReference type="Proteomes" id="UP000053669"/>
    </source>
</evidence>
<sequence length="368" mass="40484">MVSPTRLGTHSDTATSLALLSDDALADLVASGTPAGTGVGGRATLLEVDGVRIFVKQVPLTATELEPDHVRSTANLFDLPPHFHYGIGAIGSPGFGAWRELAVHEMTTHWVRSGSFPGFPLLHHWRVLPGPPQPLHAELADVERCVAYWGGGRERVEALRTASASLTLFLEYLPHTLHDWFSAQLRTENAESACALVEQGLEAVTDFLREQRQLIHFDAHFGNILTDGHRLYLTDYGLSLSSHFRLAAQERDFYDRHQAYDRAYALSYLVHWLVVDQYGLGRDEREEFIRACADGRHPEQIPAAAAALTSRHARLAVVVGDFNRRMEQESRLTPYPHDDVEALSSSAVRAGSSTMSSARASTLGSSGK</sequence>
<feature type="region of interest" description="Disordered" evidence="1">
    <location>
        <begin position="329"/>
        <end position="368"/>
    </location>
</feature>
<feature type="compositionally biased region" description="Polar residues" evidence="1">
    <location>
        <begin position="343"/>
        <end position="368"/>
    </location>
</feature>
<dbReference type="EMBL" id="LMWU01000020">
    <property type="protein sequence ID" value="KUN68024.1"/>
    <property type="molecule type" value="Genomic_DNA"/>
</dbReference>
<evidence type="ECO:0008006" key="4">
    <source>
        <dbReference type="Google" id="ProtNLM"/>
    </source>
</evidence>
<dbReference type="AlphaFoldDB" id="A0A117R2U7"/>
<evidence type="ECO:0000256" key="1">
    <source>
        <dbReference type="SAM" id="MobiDB-lite"/>
    </source>
</evidence>
<dbReference type="STRING" id="58343.AQJ46_22630"/>
<dbReference type="RefSeq" id="WP_059207344.1">
    <property type="nucleotide sequence ID" value="NZ_KQ948662.1"/>
</dbReference>
<dbReference type="Proteomes" id="UP000053669">
    <property type="component" value="Unassembled WGS sequence"/>
</dbReference>
<dbReference type="SUPFAM" id="SSF56112">
    <property type="entry name" value="Protein kinase-like (PK-like)"/>
    <property type="match status" value="1"/>
</dbReference>
<comment type="caution">
    <text evidence="2">The sequence shown here is derived from an EMBL/GenBank/DDBJ whole genome shotgun (WGS) entry which is preliminary data.</text>
</comment>
<feature type="compositionally biased region" description="Basic and acidic residues" evidence="1">
    <location>
        <begin position="329"/>
        <end position="340"/>
    </location>
</feature>
<organism evidence="2 3">
    <name type="scientific">Streptomyces canus</name>
    <dbReference type="NCBI Taxonomy" id="58343"/>
    <lineage>
        <taxon>Bacteria</taxon>
        <taxon>Bacillati</taxon>
        <taxon>Actinomycetota</taxon>
        <taxon>Actinomycetes</taxon>
        <taxon>Kitasatosporales</taxon>
        <taxon>Streptomycetaceae</taxon>
        <taxon>Streptomyces</taxon>
        <taxon>Streptomyces aurantiacus group</taxon>
    </lineage>
</organism>
<gene>
    <name evidence="2" type="ORF">AQJ46_22630</name>
</gene>